<name>A0A1Z4BKT9_9FLAO</name>
<protein>
    <recommendedName>
        <fullName evidence="3">DUF416 domain-containing protein</fullName>
    </recommendedName>
</protein>
<dbReference type="Gene3D" id="1.20.1590.10">
    <property type="entry name" value="YP_001051499.1 domain like"/>
    <property type="match status" value="1"/>
</dbReference>
<keyword evidence="2" id="KW-1185">Reference proteome</keyword>
<dbReference type="RefSeq" id="WP_088593094.1">
    <property type="nucleotide sequence ID" value="NZ_CP022022.1"/>
</dbReference>
<gene>
    <name evidence="1" type="ORF">CBG49_01590</name>
</gene>
<reference evidence="2" key="1">
    <citation type="submission" date="2017-06" db="EMBL/GenBank/DDBJ databases">
        <title>Complete genome sequence of Capnocytophaga sp. KCOM 1579 (=ChDC OS43) isolated from a human refractory periapical abscess lesion.</title>
        <authorList>
            <person name="Kook J.-K."/>
            <person name="Park S.-N."/>
            <person name="Lim Y.K."/>
            <person name="Roh H."/>
        </authorList>
    </citation>
    <scope>NUCLEOTIDE SEQUENCE [LARGE SCALE GENOMIC DNA]</scope>
    <source>
        <strain evidence="2">ChDC OS43</strain>
    </source>
</reference>
<dbReference type="InterPro" id="IPR023381">
    <property type="entry name" value="YP001051499.1-like_dom_sf"/>
</dbReference>
<proteinExistence type="predicted"/>
<evidence type="ECO:0000313" key="1">
    <source>
        <dbReference type="EMBL" id="ASF41885.1"/>
    </source>
</evidence>
<dbReference type="EMBL" id="CP022022">
    <property type="protein sequence ID" value="ASF41885.1"/>
    <property type="molecule type" value="Genomic_DNA"/>
</dbReference>
<accession>A0A1Z4BKT9</accession>
<sequence length="196" mass="23754">MNIKNFKEKLIEKLYSLSDINKSIYSMYCIERIYGLYLLYTKKFNINTIYANQIKQRLWESIFYSNKDLNNLNREIENILPKEDFQGWEVALAINMSICFDISFKSMNNDHKNEVSGLYVYDSIFQVCCFLSHQKFIDKHLLNRIENSVIIAEEVNYQIQYLQYLENKKVSLEELKFYKNYWENNTLSIQYIKDKW</sequence>
<evidence type="ECO:0008006" key="3">
    <source>
        <dbReference type="Google" id="ProtNLM"/>
    </source>
</evidence>
<dbReference type="AlphaFoldDB" id="A0A1Z4BKT9"/>
<dbReference type="KEGG" id="capn:CBG49_01590"/>
<evidence type="ECO:0000313" key="2">
    <source>
        <dbReference type="Proteomes" id="UP000197007"/>
    </source>
</evidence>
<dbReference type="Proteomes" id="UP000197007">
    <property type="component" value="Chromosome"/>
</dbReference>
<organism evidence="1 2">
    <name type="scientific">Capnocytophaga endodontalis</name>
    <dbReference type="NCBI Taxonomy" id="2708117"/>
    <lineage>
        <taxon>Bacteria</taxon>
        <taxon>Pseudomonadati</taxon>
        <taxon>Bacteroidota</taxon>
        <taxon>Flavobacteriia</taxon>
        <taxon>Flavobacteriales</taxon>
        <taxon>Flavobacteriaceae</taxon>
        <taxon>Capnocytophaga</taxon>
    </lineage>
</organism>